<proteinExistence type="predicted"/>
<evidence type="ECO:0000313" key="2">
    <source>
        <dbReference type="WBParaSite" id="PS1159_v2.g8767.t1"/>
    </source>
</evidence>
<organism evidence="1 2">
    <name type="scientific">Panagrolaimus sp. PS1159</name>
    <dbReference type="NCBI Taxonomy" id="55785"/>
    <lineage>
        <taxon>Eukaryota</taxon>
        <taxon>Metazoa</taxon>
        <taxon>Ecdysozoa</taxon>
        <taxon>Nematoda</taxon>
        <taxon>Chromadorea</taxon>
        <taxon>Rhabditida</taxon>
        <taxon>Tylenchina</taxon>
        <taxon>Panagrolaimomorpha</taxon>
        <taxon>Panagrolaimoidea</taxon>
        <taxon>Panagrolaimidae</taxon>
        <taxon>Panagrolaimus</taxon>
    </lineage>
</organism>
<dbReference type="WBParaSite" id="PS1159_v2.g8767.t1">
    <property type="protein sequence ID" value="PS1159_v2.g8767.t1"/>
    <property type="gene ID" value="PS1159_v2.g8767"/>
</dbReference>
<protein>
    <submittedName>
        <fullName evidence="2">Uncharacterized protein</fullName>
    </submittedName>
</protein>
<accession>A0AC35GUY6</accession>
<evidence type="ECO:0000313" key="1">
    <source>
        <dbReference type="Proteomes" id="UP000887580"/>
    </source>
</evidence>
<name>A0AC35GUY6_9BILA</name>
<sequence>MGNKQSYNVADANAQHVKTPTNGESVESEVACTYDTAKGINMKPSNNDGNHNSYDILYRIEPLPHIPVSYPTPPVVHEHEIISTTSS</sequence>
<reference evidence="2" key="1">
    <citation type="submission" date="2022-11" db="UniProtKB">
        <authorList>
            <consortium name="WormBaseParasite"/>
        </authorList>
    </citation>
    <scope>IDENTIFICATION</scope>
</reference>
<dbReference type="Proteomes" id="UP000887580">
    <property type="component" value="Unplaced"/>
</dbReference>